<reference evidence="5 6" key="1">
    <citation type="submission" date="2018-09" db="EMBL/GenBank/DDBJ databases">
        <title>Mesorhizobium carmichaelinearum sp. nov. isolated from Carmichaelinea spp. root nodules in New Zealand.</title>
        <authorList>
            <person name="De Meyer S.E."/>
        </authorList>
    </citation>
    <scope>NUCLEOTIDE SEQUENCE [LARGE SCALE GENOMIC DNA]</scope>
    <source>
        <strain evidence="5 6">ICMP19557</strain>
    </source>
</reference>
<dbReference type="InterPro" id="IPR036188">
    <property type="entry name" value="FAD/NAD-bd_sf"/>
</dbReference>
<accession>A0A3A5KWG9</accession>
<name>A0A3A5KWG9_9HYPH</name>
<dbReference type="GO" id="GO:0016709">
    <property type="term" value="F:oxidoreductase activity, acting on paired donors, with incorporation or reduction of molecular oxygen, NAD(P)H as one donor, and incorporation of one atom of oxygen"/>
    <property type="evidence" value="ECO:0007669"/>
    <property type="project" value="UniProtKB-ARBA"/>
</dbReference>
<keyword evidence="5" id="KW-0503">Monooxygenase</keyword>
<dbReference type="PANTHER" id="PTHR43004:SF19">
    <property type="entry name" value="BINDING MONOOXYGENASE, PUTATIVE (JCVI)-RELATED"/>
    <property type="match status" value="1"/>
</dbReference>
<evidence type="ECO:0000256" key="2">
    <source>
        <dbReference type="ARBA" id="ARBA00022630"/>
    </source>
</evidence>
<dbReference type="EMBL" id="QZWZ01000004">
    <property type="protein sequence ID" value="RJT41004.1"/>
    <property type="molecule type" value="Genomic_DNA"/>
</dbReference>
<dbReference type="AlphaFoldDB" id="A0A3A5KWG9"/>
<keyword evidence="5" id="KW-0560">Oxidoreductase</keyword>
<gene>
    <name evidence="5" type="ORF">D3227_07765</name>
</gene>
<dbReference type="PRINTS" id="PR00420">
    <property type="entry name" value="RNGMNOXGNASE"/>
</dbReference>
<dbReference type="PANTHER" id="PTHR43004">
    <property type="entry name" value="TRK SYSTEM POTASSIUM UPTAKE PROTEIN"/>
    <property type="match status" value="1"/>
</dbReference>
<dbReference type="Proteomes" id="UP000272706">
    <property type="component" value="Unassembled WGS sequence"/>
</dbReference>
<comment type="cofactor">
    <cofactor evidence="1">
        <name>FAD</name>
        <dbReference type="ChEBI" id="CHEBI:57692"/>
    </cofactor>
</comment>
<organism evidence="5 6">
    <name type="scientific">Mesorhizobium waimense</name>
    <dbReference type="NCBI Taxonomy" id="1300307"/>
    <lineage>
        <taxon>Bacteria</taxon>
        <taxon>Pseudomonadati</taxon>
        <taxon>Pseudomonadota</taxon>
        <taxon>Alphaproteobacteria</taxon>
        <taxon>Hyphomicrobiales</taxon>
        <taxon>Phyllobacteriaceae</taxon>
        <taxon>Mesorhizobium</taxon>
    </lineage>
</organism>
<comment type="caution">
    <text evidence="5">The sequence shown here is derived from an EMBL/GenBank/DDBJ whole genome shotgun (WGS) entry which is preliminary data.</text>
</comment>
<keyword evidence="6" id="KW-1185">Reference proteome</keyword>
<dbReference type="Gene3D" id="3.30.70.2450">
    <property type="match status" value="1"/>
</dbReference>
<dbReference type="Gene3D" id="3.50.50.60">
    <property type="entry name" value="FAD/NAD(P)-binding domain"/>
    <property type="match status" value="1"/>
</dbReference>
<dbReference type="Pfam" id="PF01494">
    <property type="entry name" value="FAD_binding_3"/>
    <property type="match status" value="1"/>
</dbReference>
<dbReference type="SUPFAM" id="SSF51905">
    <property type="entry name" value="FAD/NAD(P)-binding domain"/>
    <property type="match status" value="1"/>
</dbReference>
<dbReference type="GO" id="GO:0071949">
    <property type="term" value="F:FAD binding"/>
    <property type="evidence" value="ECO:0007669"/>
    <property type="project" value="InterPro"/>
</dbReference>
<evidence type="ECO:0000313" key="5">
    <source>
        <dbReference type="EMBL" id="RJT41004.1"/>
    </source>
</evidence>
<evidence type="ECO:0000256" key="1">
    <source>
        <dbReference type="ARBA" id="ARBA00001974"/>
    </source>
</evidence>
<protein>
    <submittedName>
        <fullName evidence="5">FAD-dependent monooxygenase</fullName>
    </submittedName>
</protein>
<sequence>MASIRKSTLVDKWREKMLPDTTQVLIIGAGPTGMALSITLHQAGVDHVLIDRLAQGLQTSRAGVIHAQTLEALEPLGVTGRLDELALKLQNFAIRDRNRALLNLDFGKLPSRHPYLLMLPQNLTEQVFAERIAALGGVIHREVEAKSVVQDADGARVMVVENGREKLISARYVVGADGMNSLVRRSTGIEFDGAAYDGSFVLADVRLDWPVGPKEVSLFFAPAGLVVVAPLPDGSYRIVATMDDAPEKPGVADIQALLDSRGPTSQRARVLGLAWSSRFRVHHRLVRSYRKDRLFLMGDAAHVHSPAGGQGMNTGIIDAVVLGELLGDVVNGVRAEAELDLYETLRRPAAQEVLELAGRMTDMALTRNPVKRFVRNGLLSLMNLNPLLKRRMALKLSGLSRAPLARLPAPSLEPGSISAAKPAAKAALKLAA</sequence>
<keyword evidence="2" id="KW-0285">Flavoprotein</keyword>
<evidence type="ECO:0000256" key="3">
    <source>
        <dbReference type="ARBA" id="ARBA00022827"/>
    </source>
</evidence>
<evidence type="ECO:0000259" key="4">
    <source>
        <dbReference type="Pfam" id="PF01494"/>
    </source>
</evidence>
<proteinExistence type="predicted"/>
<evidence type="ECO:0000313" key="6">
    <source>
        <dbReference type="Proteomes" id="UP000272706"/>
    </source>
</evidence>
<feature type="domain" description="FAD-binding" evidence="4">
    <location>
        <begin position="22"/>
        <end position="355"/>
    </location>
</feature>
<dbReference type="InterPro" id="IPR050641">
    <property type="entry name" value="RIFMO-like"/>
</dbReference>
<dbReference type="OrthoDB" id="9791689at2"/>
<keyword evidence="3" id="KW-0274">FAD</keyword>
<dbReference type="InterPro" id="IPR002938">
    <property type="entry name" value="FAD-bd"/>
</dbReference>